<dbReference type="Gene3D" id="3.30.559.70">
    <property type="entry name" value="Choline/Carnitine o-acyltransferase, domain 2"/>
    <property type="match status" value="1"/>
</dbReference>
<name>A0ABX1KXC6_9LACO</name>
<evidence type="ECO:0000256" key="2">
    <source>
        <dbReference type="ARBA" id="ARBA00022679"/>
    </source>
</evidence>
<dbReference type="RefSeq" id="WP_168924500.1">
    <property type="nucleotide sequence ID" value="NZ_JAAXLJ010000004.1"/>
</dbReference>
<proteinExistence type="inferred from homology"/>
<organism evidence="5 6">
    <name type="scientific">Secundilactobacillus angelensis</name>
    <dbReference type="NCBI Taxonomy" id="2722706"/>
    <lineage>
        <taxon>Bacteria</taxon>
        <taxon>Bacillati</taxon>
        <taxon>Bacillota</taxon>
        <taxon>Bacilli</taxon>
        <taxon>Lactobacillales</taxon>
        <taxon>Lactobacillaceae</taxon>
        <taxon>Secundilactobacillus</taxon>
    </lineage>
</organism>
<dbReference type="InterPro" id="IPR023213">
    <property type="entry name" value="CAT-like_dom_sf"/>
</dbReference>
<keyword evidence="3" id="KW-0012">Acyltransferase</keyword>
<dbReference type="InterPro" id="IPR042231">
    <property type="entry name" value="Cho/carn_acyl_trans_2"/>
</dbReference>
<dbReference type="PANTHER" id="PTHR22589">
    <property type="entry name" value="CARNITINE O-ACYLTRANSFERASE"/>
    <property type="match status" value="1"/>
</dbReference>
<evidence type="ECO:0000259" key="4">
    <source>
        <dbReference type="Pfam" id="PF00755"/>
    </source>
</evidence>
<evidence type="ECO:0000256" key="3">
    <source>
        <dbReference type="ARBA" id="ARBA00023315"/>
    </source>
</evidence>
<accession>A0ABX1KXC6</accession>
<protein>
    <submittedName>
        <fullName evidence="5">Choline/carnitine O-acyltransferase</fullName>
    </submittedName>
</protein>
<sequence>MTGKYSTDLLTQLPKLPLPELDDTLTRLQNRGIPLLGASQQKKLAAQITSFKENDAPELQALLKQRWAETNANWLSPLLRHHALINREPLQNGSNFAFTVSHDRLPSLDQVTMAAKLLQNFADQYLAYVSEKIPVDTNSDNQPQDMDQYGNFFRTQRQANISRDYSQRTRPTLTNVAATIIYHNTAYQVRLIDHAGRVSTLHSLAESLTQIMQETVTDTFFVGAYSGLPRNTAAKLRSHLASNQHNWDNLTRISNSLLVLTLEDAEVPLTAQATLLGPQNRFFDKTTQVIVSSEPSLGFVFEHSQIDELPALKLADSVVSRLNQPEDQWDSKGKPHFERLTWELDHYTKEALSEADRNNGAVAKHLTFASTTNSTFGANRLQKIGIDPDAFLQIGFALAEFQATGGWQNISELVPMRGFYQGRTETLSTIDLEKKQFIEAFATGQRDAALKQAFNQAITAHTKRVQFVSKGLGIKGHLLGLQEMMLRNGGEKAFPDAANLFSSDFFNEIFTDFFTTINVPSNLTESFVSAPSHPTGYGIYYSILDSQLKLTVSAWQANSFTAQE</sequence>
<reference evidence="5 6" key="1">
    <citation type="submission" date="2020-04" db="EMBL/GenBank/DDBJ databases">
        <title>A novel species of genus Lactobacillus that was isolated from fermented food Zha-chili.</title>
        <authorList>
            <person name="Zhang Z."/>
        </authorList>
    </citation>
    <scope>NUCLEOTIDE SEQUENCE [LARGE SCALE GENOMIC DNA]</scope>
    <source>
        <strain evidence="6">HBUAS51383</strain>
    </source>
</reference>
<evidence type="ECO:0000313" key="6">
    <source>
        <dbReference type="Proteomes" id="UP000763447"/>
    </source>
</evidence>
<dbReference type="InterPro" id="IPR000542">
    <property type="entry name" value="Carn_acyl_trans"/>
</dbReference>
<keyword evidence="6" id="KW-1185">Reference proteome</keyword>
<dbReference type="Pfam" id="PF00755">
    <property type="entry name" value="Carn_acyltransf"/>
    <property type="match status" value="1"/>
</dbReference>
<dbReference type="Gene3D" id="3.30.559.10">
    <property type="entry name" value="Chloramphenicol acetyltransferase-like domain"/>
    <property type="match status" value="1"/>
</dbReference>
<evidence type="ECO:0000313" key="5">
    <source>
        <dbReference type="EMBL" id="NLR17875.1"/>
    </source>
</evidence>
<dbReference type="Proteomes" id="UP000763447">
    <property type="component" value="Unassembled WGS sequence"/>
</dbReference>
<evidence type="ECO:0000256" key="1">
    <source>
        <dbReference type="ARBA" id="ARBA00005232"/>
    </source>
</evidence>
<feature type="domain" description="Choline/carnitine acyltransferase" evidence="4">
    <location>
        <begin position="16"/>
        <end position="559"/>
    </location>
</feature>
<dbReference type="PROSITE" id="PS00439">
    <property type="entry name" value="ACYLTRANSF_C_1"/>
    <property type="match status" value="1"/>
</dbReference>
<dbReference type="PANTHER" id="PTHR22589:SF103">
    <property type="entry name" value="CARNITINE O-ACETYL-TRANSFERASE, ISOFORM A-RELATED"/>
    <property type="match status" value="1"/>
</dbReference>
<comment type="caution">
    <text evidence="5">The sequence shown here is derived from an EMBL/GenBank/DDBJ whole genome shotgun (WGS) entry which is preliminary data.</text>
</comment>
<gene>
    <name evidence="5" type="ORF">HC026_02945</name>
</gene>
<dbReference type="InterPro" id="IPR039551">
    <property type="entry name" value="Cho/carn_acyl_trans"/>
</dbReference>
<comment type="similarity">
    <text evidence="1">Belongs to the carnitine/choline acetyltransferase family.</text>
</comment>
<keyword evidence="2" id="KW-0808">Transferase</keyword>
<dbReference type="SUPFAM" id="SSF52777">
    <property type="entry name" value="CoA-dependent acyltransferases"/>
    <property type="match status" value="2"/>
</dbReference>
<dbReference type="EMBL" id="JAAXLJ010000004">
    <property type="protein sequence ID" value="NLR17875.1"/>
    <property type="molecule type" value="Genomic_DNA"/>
</dbReference>